<comment type="similarity">
    <text evidence="2">Belongs to the TIM54 family.</text>
</comment>
<keyword evidence="14" id="KW-1185">Reference proteome</keyword>
<evidence type="ECO:0000256" key="3">
    <source>
        <dbReference type="ARBA" id="ARBA00020796"/>
    </source>
</evidence>
<keyword evidence="8" id="KW-1133">Transmembrane helix</keyword>
<keyword evidence="11" id="KW-0472">Membrane</keyword>
<protein>
    <recommendedName>
        <fullName evidence="3">Mitochondrial import inner membrane translocase subunit TIM54</fullName>
    </recommendedName>
</protein>
<keyword evidence="6" id="KW-0999">Mitochondrion inner membrane</keyword>
<feature type="region of interest" description="Disordered" evidence="12">
    <location>
        <begin position="363"/>
        <end position="385"/>
    </location>
</feature>
<evidence type="ECO:0000256" key="7">
    <source>
        <dbReference type="ARBA" id="ARBA00022927"/>
    </source>
</evidence>
<keyword evidence="4" id="KW-0813">Transport</keyword>
<dbReference type="PANTHER" id="PTHR12358:SF101">
    <property type="entry name" value="MITOCHONDRIAL IMPORT INNER MEMBRANE TRANSLOCASE SUBUNIT TIM54"/>
    <property type="match status" value="1"/>
</dbReference>
<keyword evidence="5" id="KW-0812">Transmembrane</keyword>
<gene>
    <name evidence="13" type="ORF">NKR23_g8541</name>
</gene>
<reference evidence="13" key="1">
    <citation type="submission" date="2022-07" db="EMBL/GenBank/DDBJ databases">
        <title>Fungi with potential for degradation of polypropylene.</title>
        <authorList>
            <person name="Gostincar C."/>
        </authorList>
    </citation>
    <scope>NUCLEOTIDE SEQUENCE</scope>
    <source>
        <strain evidence="13">EXF-13308</strain>
    </source>
</reference>
<evidence type="ECO:0000256" key="6">
    <source>
        <dbReference type="ARBA" id="ARBA00022792"/>
    </source>
</evidence>
<dbReference type="Proteomes" id="UP001174694">
    <property type="component" value="Unassembled WGS sequence"/>
</dbReference>
<evidence type="ECO:0000256" key="5">
    <source>
        <dbReference type="ARBA" id="ARBA00022692"/>
    </source>
</evidence>
<name>A0AA38RT84_9PEZI</name>
<keyword evidence="9" id="KW-0811">Translocation</keyword>
<comment type="subcellular location">
    <subcellularLocation>
        <location evidence="1">Mitochondrion inner membrane</location>
        <topology evidence="1">Single-pass membrane protein</topology>
    </subcellularLocation>
</comment>
<keyword evidence="10" id="KW-0496">Mitochondrion</keyword>
<sequence>MADSQAAPAAPPPGSATYTAPKPPPGNSALRMLGLPTLPRKLPSRNWMIFWALTASISGAIIYDRREKRRATARWAKAVSHLAAEPIPSPSALPRRLTVYLEAPPGDGLRVAQDHFTEYVKPVLAASGLDWEFVQGRREGDVRAVVAERVRRARRATEADIGAGTDAGAQEQQPPTGDEMVEQWRRKNNIPEYEGVRGDVVVGRHTWKEYVRGLHEGWLGPLTAPPEPQQPAEASETKEGETEKKDEEDKPKRPPQPKPYNTVESYPTSHLPLLIPSELGPSAPVPFPHILGFLNTPTRLRRFLTRRYLADQIGREVAAVCLCTYREFREADSVSTNVDAEWEQQLVLAHEEKDWVKSVWKEAAADDAKPTTGPGDGEGAAPRSDVTERIWAKPVVVDTRIGMRMRRFEILPEDEDRARKIVVPEEEIEGWIKGSLRQAWRWGAKKYSGEEKKQIPLDDEE</sequence>
<feature type="region of interest" description="Disordered" evidence="12">
    <location>
        <begin position="1"/>
        <end position="25"/>
    </location>
</feature>
<evidence type="ECO:0000313" key="13">
    <source>
        <dbReference type="EMBL" id="KAJ9138487.1"/>
    </source>
</evidence>
<dbReference type="InterPro" id="IPR021056">
    <property type="entry name" value="Mt_import_IM_translocase_Tim54"/>
</dbReference>
<dbReference type="AlphaFoldDB" id="A0AA38RT84"/>
<evidence type="ECO:0000256" key="9">
    <source>
        <dbReference type="ARBA" id="ARBA00023010"/>
    </source>
</evidence>
<keyword evidence="7" id="KW-0653">Protein transport</keyword>
<dbReference type="GO" id="GO:0015031">
    <property type="term" value="P:protein transport"/>
    <property type="evidence" value="ECO:0007669"/>
    <property type="project" value="UniProtKB-KW"/>
</dbReference>
<evidence type="ECO:0000256" key="10">
    <source>
        <dbReference type="ARBA" id="ARBA00023128"/>
    </source>
</evidence>
<evidence type="ECO:0000256" key="8">
    <source>
        <dbReference type="ARBA" id="ARBA00022989"/>
    </source>
</evidence>
<feature type="region of interest" description="Disordered" evidence="12">
    <location>
        <begin position="218"/>
        <end position="265"/>
    </location>
</feature>
<feature type="compositionally biased region" description="Basic and acidic residues" evidence="12">
    <location>
        <begin position="235"/>
        <end position="252"/>
    </location>
</feature>
<evidence type="ECO:0000313" key="14">
    <source>
        <dbReference type="Proteomes" id="UP001174694"/>
    </source>
</evidence>
<accession>A0AA38RT84</accession>
<evidence type="ECO:0000256" key="4">
    <source>
        <dbReference type="ARBA" id="ARBA00022448"/>
    </source>
</evidence>
<dbReference type="Pfam" id="PF11711">
    <property type="entry name" value="Tim54"/>
    <property type="match status" value="1"/>
</dbReference>
<organism evidence="13 14">
    <name type="scientific">Pleurostoma richardsiae</name>
    <dbReference type="NCBI Taxonomy" id="41990"/>
    <lineage>
        <taxon>Eukaryota</taxon>
        <taxon>Fungi</taxon>
        <taxon>Dikarya</taxon>
        <taxon>Ascomycota</taxon>
        <taxon>Pezizomycotina</taxon>
        <taxon>Sordariomycetes</taxon>
        <taxon>Sordariomycetidae</taxon>
        <taxon>Calosphaeriales</taxon>
        <taxon>Pleurostomataceae</taxon>
        <taxon>Pleurostoma</taxon>
    </lineage>
</organism>
<feature type="region of interest" description="Disordered" evidence="12">
    <location>
        <begin position="158"/>
        <end position="180"/>
    </location>
</feature>
<dbReference type="GO" id="GO:0005743">
    <property type="term" value="C:mitochondrial inner membrane"/>
    <property type="evidence" value="ECO:0007669"/>
    <property type="project" value="UniProtKB-SubCell"/>
</dbReference>
<dbReference type="PANTHER" id="PTHR12358">
    <property type="entry name" value="SPHINGOSINE KINASE"/>
    <property type="match status" value="1"/>
</dbReference>
<comment type="caution">
    <text evidence="13">The sequence shown here is derived from an EMBL/GenBank/DDBJ whole genome shotgun (WGS) entry which is preliminary data.</text>
</comment>
<evidence type="ECO:0000256" key="1">
    <source>
        <dbReference type="ARBA" id="ARBA00004434"/>
    </source>
</evidence>
<proteinExistence type="inferred from homology"/>
<evidence type="ECO:0000256" key="11">
    <source>
        <dbReference type="ARBA" id="ARBA00023136"/>
    </source>
</evidence>
<evidence type="ECO:0000256" key="2">
    <source>
        <dbReference type="ARBA" id="ARBA00006355"/>
    </source>
</evidence>
<evidence type="ECO:0000256" key="12">
    <source>
        <dbReference type="SAM" id="MobiDB-lite"/>
    </source>
</evidence>
<dbReference type="EMBL" id="JANBVO010000030">
    <property type="protein sequence ID" value="KAJ9138487.1"/>
    <property type="molecule type" value="Genomic_DNA"/>
</dbReference>
<dbReference type="InterPro" id="IPR050187">
    <property type="entry name" value="Lipid_Phosphate_FormReg"/>
</dbReference>